<dbReference type="Proteomes" id="UP001596443">
    <property type="component" value="Unassembled WGS sequence"/>
</dbReference>
<keyword evidence="6 7" id="KW-0186">Copper</keyword>
<dbReference type="InterPro" id="IPR000923">
    <property type="entry name" value="BlueCu_1"/>
</dbReference>
<evidence type="ECO:0000256" key="3">
    <source>
        <dbReference type="ARBA" id="ARBA00022723"/>
    </source>
</evidence>
<dbReference type="EMBL" id="JBHSWX010000012">
    <property type="protein sequence ID" value="MFC6785981.1"/>
    <property type="molecule type" value="Genomic_DNA"/>
</dbReference>
<keyword evidence="5" id="KW-0249">Electron transport</keyword>
<sequence length="178" mass="17737">MSETTGPELVRQTATRRRLLAAVGATGVAAALSGCIGGGGTGGGSGGSSGDGGGGGGGGGSDGTTRYDGWLADANGYDGEAVDRTGDDEVTVAVGAGDGLAYDPVAVRVSPGTTVTWEWSGMGSRHNVVDDDGRFESAYYAAEGATFSREFADPGVAKYYCTPHENLGMVGVVEVVDE</sequence>
<evidence type="ECO:0000313" key="10">
    <source>
        <dbReference type="EMBL" id="MFC6785981.1"/>
    </source>
</evidence>
<feature type="binding site" evidence="7">
    <location>
        <position position="126"/>
    </location>
    <ligand>
        <name>Cu cation</name>
        <dbReference type="ChEBI" id="CHEBI:23378"/>
    </ligand>
</feature>
<dbReference type="GO" id="GO:0046872">
    <property type="term" value="F:metal ion binding"/>
    <property type="evidence" value="ECO:0007669"/>
    <property type="project" value="UniProtKB-KW"/>
</dbReference>
<feature type="binding site" evidence="7">
    <location>
        <position position="161"/>
    </location>
    <ligand>
        <name>Cu cation</name>
        <dbReference type="ChEBI" id="CHEBI:23378"/>
    </ligand>
</feature>
<dbReference type="PROSITE" id="PS51318">
    <property type="entry name" value="TAT"/>
    <property type="match status" value="1"/>
</dbReference>
<evidence type="ECO:0000256" key="5">
    <source>
        <dbReference type="ARBA" id="ARBA00022982"/>
    </source>
</evidence>
<dbReference type="PRINTS" id="PR00155">
    <property type="entry name" value="AMICYANIN"/>
</dbReference>
<keyword evidence="3 7" id="KW-0479">Metal-binding</keyword>
<dbReference type="GeneID" id="81209043"/>
<comment type="cofactor">
    <cofactor evidence="7">
        <name>Cu cation</name>
        <dbReference type="ChEBI" id="CHEBI:23378"/>
    </cofactor>
    <text evidence="7">Binds 1 copper ion per subunit.</text>
</comment>
<dbReference type="AlphaFoldDB" id="A0ABD5T9Q6"/>
<keyword evidence="4" id="KW-0574">Periplasm</keyword>
<dbReference type="SUPFAM" id="SSF49503">
    <property type="entry name" value="Cupredoxins"/>
    <property type="match status" value="1"/>
</dbReference>
<dbReference type="RefSeq" id="WP_284062798.1">
    <property type="nucleotide sequence ID" value="NZ_CP126158.1"/>
</dbReference>
<feature type="binding site" evidence="7">
    <location>
        <position position="164"/>
    </location>
    <ligand>
        <name>Cu cation</name>
        <dbReference type="ChEBI" id="CHEBI:23378"/>
    </ligand>
</feature>
<comment type="caution">
    <text evidence="10">The sequence shown here is derived from an EMBL/GenBank/DDBJ whole genome shotgun (WGS) entry which is preliminary data.</text>
</comment>
<dbReference type="InterPro" id="IPR028871">
    <property type="entry name" value="BlueCu_1_BS"/>
</dbReference>
<dbReference type="InterPro" id="IPR008972">
    <property type="entry name" value="Cupredoxin"/>
</dbReference>
<evidence type="ECO:0000256" key="2">
    <source>
        <dbReference type="ARBA" id="ARBA00022448"/>
    </source>
</evidence>
<evidence type="ECO:0000256" key="1">
    <source>
        <dbReference type="ARBA" id="ARBA00004418"/>
    </source>
</evidence>
<dbReference type="InterPro" id="IPR017533">
    <property type="entry name" value="Halocyanin"/>
</dbReference>
<keyword evidence="11" id="KW-1185">Reference proteome</keyword>
<evidence type="ECO:0000313" key="11">
    <source>
        <dbReference type="Proteomes" id="UP001596443"/>
    </source>
</evidence>
<proteinExistence type="predicted"/>
<dbReference type="InterPro" id="IPR002386">
    <property type="entry name" value="Amicyanin/Pseudoazurin"/>
</dbReference>
<dbReference type="CDD" id="cd04220">
    <property type="entry name" value="Halocyanin"/>
    <property type="match status" value="1"/>
</dbReference>
<name>A0ABD5T9Q6_9EURY</name>
<evidence type="ECO:0000256" key="4">
    <source>
        <dbReference type="ARBA" id="ARBA00022764"/>
    </source>
</evidence>
<keyword evidence="2" id="KW-0813">Transport</keyword>
<feature type="domain" description="Blue (type 1) copper" evidence="9">
    <location>
        <begin position="90"/>
        <end position="175"/>
    </location>
</feature>
<dbReference type="Pfam" id="PF00127">
    <property type="entry name" value="Copper-bind"/>
    <property type="match status" value="1"/>
</dbReference>
<feature type="region of interest" description="Disordered" evidence="8">
    <location>
        <begin position="42"/>
        <end position="61"/>
    </location>
</feature>
<dbReference type="PROSITE" id="PS00196">
    <property type="entry name" value="COPPER_BLUE"/>
    <property type="match status" value="1"/>
</dbReference>
<protein>
    <submittedName>
        <fullName evidence="10">Halocyanin domain-containing protein</fullName>
    </submittedName>
</protein>
<comment type="subcellular location">
    <subcellularLocation>
        <location evidence="1">Periplasm</location>
    </subcellularLocation>
</comment>
<organism evidence="10 11">
    <name type="scientific">Halobaculum halobium</name>
    <dbReference type="NCBI Taxonomy" id="3032281"/>
    <lineage>
        <taxon>Archaea</taxon>
        <taxon>Methanobacteriati</taxon>
        <taxon>Methanobacteriota</taxon>
        <taxon>Stenosarchaea group</taxon>
        <taxon>Halobacteria</taxon>
        <taxon>Halobacteriales</taxon>
        <taxon>Haloferacaceae</taxon>
        <taxon>Halobaculum</taxon>
    </lineage>
</organism>
<dbReference type="GO" id="GO:0042597">
    <property type="term" value="C:periplasmic space"/>
    <property type="evidence" value="ECO:0007669"/>
    <property type="project" value="UniProtKB-SubCell"/>
</dbReference>
<dbReference type="NCBIfam" id="TIGR03102">
    <property type="entry name" value="halo_cynanin"/>
    <property type="match status" value="1"/>
</dbReference>
<reference evidence="10 11" key="1">
    <citation type="journal article" date="2019" name="Int. J. Syst. Evol. Microbiol.">
        <title>The Global Catalogue of Microorganisms (GCM) 10K type strain sequencing project: providing services to taxonomists for standard genome sequencing and annotation.</title>
        <authorList>
            <consortium name="The Broad Institute Genomics Platform"/>
            <consortium name="The Broad Institute Genome Sequencing Center for Infectious Disease"/>
            <person name="Wu L."/>
            <person name="Ma J."/>
        </authorList>
    </citation>
    <scope>NUCLEOTIDE SEQUENCE [LARGE SCALE GENOMIC DNA]</scope>
    <source>
        <strain evidence="10 11">SYNS20</strain>
    </source>
</reference>
<feature type="binding site" evidence="7">
    <location>
        <position position="169"/>
    </location>
    <ligand>
        <name>Cu cation</name>
        <dbReference type="ChEBI" id="CHEBI:23378"/>
    </ligand>
</feature>
<dbReference type="Gene3D" id="2.60.40.420">
    <property type="entry name" value="Cupredoxins - blue copper proteins"/>
    <property type="match status" value="1"/>
</dbReference>
<dbReference type="InterPro" id="IPR006311">
    <property type="entry name" value="TAT_signal"/>
</dbReference>
<evidence type="ECO:0000256" key="7">
    <source>
        <dbReference type="PIRSR" id="PIRSR602386-1"/>
    </source>
</evidence>
<gene>
    <name evidence="10" type="ORF">ACFQFD_08310</name>
</gene>
<accession>A0ABD5T9Q6</accession>
<evidence type="ECO:0000259" key="9">
    <source>
        <dbReference type="Pfam" id="PF00127"/>
    </source>
</evidence>
<evidence type="ECO:0000256" key="8">
    <source>
        <dbReference type="SAM" id="MobiDB-lite"/>
    </source>
</evidence>
<evidence type="ECO:0000256" key="6">
    <source>
        <dbReference type="ARBA" id="ARBA00023008"/>
    </source>
</evidence>